<feature type="transmembrane region" description="Helical" evidence="1">
    <location>
        <begin position="172"/>
        <end position="192"/>
    </location>
</feature>
<dbReference type="Proteomes" id="UP000564385">
    <property type="component" value="Unassembled WGS sequence"/>
</dbReference>
<accession>A0A852VGM3</accession>
<feature type="transmembrane region" description="Helical" evidence="1">
    <location>
        <begin position="275"/>
        <end position="295"/>
    </location>
</feature>
<organism evidence="2 3">
    <name type="scientific">Tunturiibacter lichenicola</name>
    <dbReference type="NCBI Taxonomy" id="2051959"/>
    <lineage>
        <taxon>Bacteria</taxon>
        <taxon>Pseudomonadati</taxon>
        <taxon>Acidobacteriota</taxon>
        <taxon>Terriglobia</taxon>
        <taxon>Terriglobales</taxon>
        <taxon>Acidobacteriaceae</taxon>
        <taxon>Tunturiibacter</taxon>
    </lineage>
</organism>
<dbReference type="AlphaFoldDB" id="A0A852VGM3"/>
<feature type="transmembrane region" description="Helical" evidence="1">
    <location>
        <begin position="114"/>
        <end position="132"/>
    </location>
</feature>
<name>A0A852VGM3_9BACT</name>
<feature type="transmembrane region" description="Helical" evidence="1">
    <location>
        <begin position="86"/>
        <end position="108"/>
    </location>
</feature>
<feature type="transmembrane region" description="Helical" evidence="1">
    <location>
        <begin position="307"/>
        <end position="324"/>
    </location>
</feature>
<keyword evidence="1" id="KW-0472">Membrane</keyword>
<sequence length="532" mass="59603">MIEDSHAPGRVTQFVVLLISFVLLDLLSLPIFFSYYLWVFADRSNFLNLDYMLAEHLHLGVDAFYQYGLLPVLIQHGLFAIFGRGYWPMIGCTIVVLILMVVFWTYFLRDLSSRWLYLAAVVAVAPLLLWVNPNFPYSLVQLSMLFALLFLVEGRADVALAVSVIGCFSVPSLPLLLTGLLALYIAADWWFNSDRSIRLLVRRFAPGVLTYVVLFAGLSAYFGVQSTLVTALPMLGLKFYYGTAGKMDYNDLKGFLHPAGHSLKYYLGYYVVTPITWWILSTLALAAMGAWALRVMIRSGRPDPRHAAVAFCAALQLFFAVAAYKGDGQHIIYDPIVAAGVLLGISLLTIPRWQNRSLILFICIGLCAQLGQARLTLAAWRGTHRYPVTKNLYAEPEYAEQMAKILEIASTKKLLMMSNATGVHGYYPTIGSPDAWFLMPHQQLPADRERIIAGVRAAEVVVEDTTHVPYFTDRDPDVQAQLRSMCLTDVTRDFQIWWRNPPESATCKLNLRNTRSSAESTATMSDSAPVPH</sequence>
<feature type="transmembrane region" description="Helical" evidence="1">
    <location>
        <begin position="357"/>
        <end position="380"/>
    </location>
</feature>
<keyword evidence="1" id="KW-0812">Transmembrane</keyword>
<gene>
    <name evidence="2" type="ORF">HDF08_004082</name>
</gene>
<feature type="transmembrane region" description="Helical" evidence="1">
    <location>
        <begin position="330"/>
        <end position="350"/>
    </location>
</feature>
<reference evidence="2 3" key="1">
    <citation type="submission" date="2020-07" db="EMBL/GenBank/DDBJ databases">
        <title>Genomic Encyclopedia of Type Strains, Phase IV (KMG-V): Genome sequencing to study the core and pangenomes of soil and plant-associated prokaryotes.</title>
        <authorList>
            <person name="Whitman W."/>
        </authorList>
    </citation>
    <scope>NUCLEOTIDE SEQUENCE [LARGE SCALE GENOMIC DNA]</scope>
    <source>
        <strain evidence="2 3">M8UP22</strain>
    </source>
</reference>
<feature type="transmembrane region" description="Helical" evidence="1">
    <location>
        <begin position="204"/>
        <end position="224"/>
    </location>
</feature>
<protein>
    <recommendedName>
        <fullName evidence="4">Glycosyltransferase RgtA/B/C/D-like domain-containing protein</fullName>
    </recommendedName>
</protein>
<evidence type="ECO:0000313" key="3">
    <source>
        <dbReference type="Proteomes" id="UP000564385"/>
    </source>
</evidence>
<evidence type="ECO:0000256" key="1">
    <source>
        <dbReference type="SAM" id="Phobius"/>
    </source>
</evidence>
<evidence type="ECO:0008006" key="4">
    <source>
        <dbReference type="Google" id="ProtNLM"/>
    </source>
</evidence>
<proteinExistence type="predicted"/>
<feature type="transmembrane region" description="Helical" evidence="1">
    <location>
        <begin position="12"/>
        <end position="37"/>
    </location>
</feature>
<comment type="caution">
    <text evidence="2">The sequence shown here is derived from an EMBL/GenBank/DDBJ whole genome shotgun (WGS) entry which is preliminary data.</text>
</comment>
<dbReference type="EMBL" id="JACCCU010000003">
    <property type="protein sequence ID" value="NYF91963.1"/>
    <property type="molecule type" value="Genomic_DNA"/>
</dbReference>
<evidence type="ECO:0000313" key="2">
    <source>
        <dbReference type="EMBL" id="NYF91963.1"/>
    </source>
</evidence>
<keyword evidence="1" id="KW-1133">Transmembrane helix</keyword>